<dbReference type="Proteomes" id="UP001140091">
    <property type="component" value="Unassembled WGS sequence"/>
</dbReference>
<feature type="coiled-coil region" evidence="1">
    <location>
        <begin position="410"/>
        <end position="437"/>
    </location>
</feature>
<dbReference type="OrthoDB" id="2749714at2759"/>
<name>A0A9W8IZ32_9AGAR</name>
<accession>A0A9W8IZ32</accession>
<keyword evidence="4" id="KW-1185">Reference proteome</keyword>
<reference evidence="3" key="1">
    <citation type="submission" date="2022-06" db="EMBL/GenBank/DDBJ databases">
        <title>Genome Sequence of Candolleomyces eurysporus.</title>
        <authorList>
            <person name="Buettner E."/>
        </authorList>
    </citation>
    <scope>NUCLEOTIDE SEQUENCE</scope>
    <source>
        <strain evidence="3">VTCC 930004</strain>
    </source>
</reference>
<feature type="compositionally biased region" description="Low complexity" evidence="2">
    <location>
        <begin position="90"/>
        <end position="99"/>
    </location>
</feature>
<comment type="caution">
    <text evidence="3">The sequence shown here is derived from an EMBL/GenBank/DDBJ whole genome shotgun (WGS) entry which is preliminary data.</text>
</comment>
<feature type="region of interest" description="Disordered" evidence="2">
    <location>
        <begin position="261"/>
        <end position="289"/>
    </location>
</feature>
<keyword evidence="1" id="KW-0175">Coiled coil</keyword>
<feature type="compositionally biased region" description="Basic and acidic residues" evidence="2">
    <location>
        <begin position="41"/>
        <end position="52"/>
    </location>
</feature>
<protein>
    <submittedName>
        <fullName evidence="3">Uncharacterized protein</fullName>
    </submittedName>
</protein>
<evidence type="ECO:0000313" key="4">
    <source>
        <dbReference type="Proteomes" id="UP001140091"/>
    </source>
</evidence>
<feature type="region of interest" description="Disordered" evidence="2">
    <location>
        <begin position="1"/>
        <end position="129"/>
    </location>
</feature>
<dbReference type="AlphaFoldDB" id="A0A9W8IZ32"/>
<evidence type="ECO:0000256" key="1">
    <source>
        <dbReference type="SAM" id="Coils"/>
    </source>
</evidence>
<evidence type="ECO:0000256" key="2">
    <source>
        <dbReference type="SAM" id="MobiDB-lite"/>
    </source>
</evidence>
<feature type="non-terminal residue" evidence="3">
    <location>
        <position position="551"/>
    </location>
</feature>
<evidence type="ECO:0000313" key="3">
    <source>
        <dbReference type="EMBL" id="KAJ2926021.1"/>
    </source>
</evidence>
<organism evidence="3 4">
    <name type="scientific">Candolleomyces eurysporus</name>
    <dbReference type="NCBI Taxonomy" id="2828524"/>
    <lineage>
        <taxon>Eukaryota</taxon>
        <taxon>Fungi</taxon>
        <taxon>Dikarya</taxon>
        <taxon>Basidiomycota</taxon>
        <taxon>Agaricomycotina</taxon>
        <taxon>Agaricomycetes</taxon>
        <taxon>Agaricomycetidae</taxon>
        <taxon>Agaricales</taxon>
        <taxon>Agaricineae</taxon>
        <taxon>Psathyrellaceae</taxon>
        <taxon>Candolleomyces</taxon>
    </lineage>
</organism>
<sequence>MGPAGTFKSRPCKDEETKPDVKALEWERVSGQRAPTPPELVRAREKARREAEEPASLPQPGLSPINTQLASMSMAAQTPTTPVAPPPWTPGNAPLATPTWPAPPTPLMPLDSPSVQPPPPLPDAPDFELDPADAAAKELWEKRIAQLADIVEATQEEHVLGKNIKDLQSFANATHFPEELRSRYQMKLSEVVTKQATQKARCDELVDQLIRSDNAWPMSQEQVERDAKLQEKYDEMVQFVNELKGIAGEMGIVLKELGVDKPPPPPVPPVVSQEEQDAMDVDEKPPDKFGLSEKEYETILDKLAELETSISSVENSQVQHDQNTREEWLDLIERRLTDFRASLEKEDASEAEDEDENAMRDDSSSETLGQLRQRVADISKQTTTMNADLTETSLILDTFHAETTSLSSQLSDALQDYQNATQKQNQLQERLSQCIAKQEQDSRELAALQASLNAHLARPPSPPASPQMPSKDILLRILHEPLTSALRTAVKPMVQEVRNDVYDKLSTQSGEIYGVVWDKVHRTLAVLDLVQAKLAQQAGIPQQTAQQPKSS</sequence>
<gene>
    <name evidence="3" type="ORF">H1R20_g11074</name>
</gene>
<proteinExistence type="predicted"/>
<feature type="region of interest" description="Disordered" evidence="2">
    <location>
        <begin position="344"/>
        <end position="369"/>
    </location>
</feature>
<dbReference type="EMBL" id="JANBPK010001090">
    <property type="protein sequence ID" value="KAJ2926021.1"/>
    <property type="molecule type" value="Genomic_DNA"/>
</dbReference>
<feature type="compositionally biased region" description="Basic and acidic residues" evidence="2">
    <location>
        <begin position="11"/>
        <end position="30"/>
    </location>
</feature>